<dbReference type="Proteomes" id="UP000799440">
    <property type="component" value="Unassembled WGS sequence"/>
</dbReference>
<organism evidence="1 2">
    <name type="scientific">Sporormia fimetaria CBS 119925</name>
    <dbReference type="NCBI Taxonomy" id="1340428"/>
    <lineage>
        <taxon>Eukaryota</taxon>
        <taxon>Fungi</taxon>
        <taxon>Dikarya</taxon>
        <taxon>Ascomycota</taxon>
        <taxon>Pezizomycotina</taxon>
        <taxon>Dothideomycetes</taxon>
        <taxon>Pleosporomycetidae</taxon>
        <taxon>Pleosporales</taxon>
        <taxon>Sporormiaceae</taxon>
        <taxon>Sporormia</taxon>
    </lineage>
</organism>
<evidence type="ECO:0000313" key="2">
    <source>
        <dbReference type="Proteomes" id="UP000799440"/>
    </source>
</evidence>
<protein>
    <submittedName>
        <fullName evidence="1">Uncharacterized protein</fullName>
    </submittedName>
</protein>
<gene>
    <name evidence="1" type="ORF">M011DRAFT_81888</name>
</gene>
<evidence type="ECO:0000313" key="1">
    <source>
        <dbReference type="EMBL" id="KAF2746459.1"/>
    </source>
</evidence>
<reference evidence="1" key="1">
    <citation type="journal article" date="2020" name="Stud. Mycol.">
        <title>101 Dothideomycetes genomes: a test case for predicting lifestyles and emergence of pathogens.</title>
        <authorList>
            <person name="Haridas S."/>
            <person name="Albert R."/>
            <person name="Binder M."/>
            <person name="Bloem J."/>
            <person name="Labutti K."/>
            <person name="Salamov A."/>
            <person name="Andreopoulos B."/>
            <person name="Baker S."/>
            <person name="Barry K."/>
            <person name="Bills G."/>
            <person name="Bluhm B."/>
            <person name="Cannon C."/>
            <person name="Castanera R."/>
            <person name="Culley D."/>
            <person name="Daum C."/>
            <person name="Ezra D."/>
            <person name="Gonzalez J."/>
            <person name="Henrissat B."/>
            <person name="Kuo A."/>
            <person name="Liang C."/>
            <person name="Lipzen A."/>
            <person name="Lutzoni F."/>
            <person name="Magnuson J."/>
            <person name="Mondo S."/>
            <person name="Nolan M."/>
            <person name="Ohm R."/>
            <person name="Pangilinan J."/>
            <person name="Park H.-J."/>
            <person name="Ramirez L."/>
            <person name="Alfaro M."/>
            <person name="Sun H."/>
            <person name="Tritt A."/>
            <person name="Yoshinaga Y."/>
            <person name="Zwiers L.-H."/>
            <person name="Turgeon B."/>
            <person name="Goodwin S."/>
            <person name="Spatafora J."/>
            <person name="Crous P."/>
            <person name="Grigoriev I."/>
        </authorList>
    </citation>
    <scope>NUCLEOTIDE SEQUENCE</scope>
    <source>
        <strain evidence="1">CBS 119925</strain>
    </source>
</reference>
<sequence>MPLAVCRVAPAQVADALAGLGRAPAHLSPTPCAFLHCPATAHLSPAHLPAARLASPLRRRLYHLTLSHIAIIVFPPPLSESLNRLPCCRISLPPLVCCCLSCTAPLVPATALFDRGSTLPHCSAPKPFPCLDLRPRRESLLRHTCLDTCLCFE</sequence>
<name>A0A6A6V9S3_9PLEO</name>
<accession>A0A6A6V9S3</accession>
<keyword evidence="2" id="KW-1185">Reference proteome</keyword>
<dbReference type="EMBL" id="MU006577">
    <property type="protein sequence ID" value="KAF2746459.1"/>
    <property type="molecule type" value="Genomic_DNA"/>
</dbReference>
<proteinExistence type="predicted"/>
<dbReference type="AlphaFoldDB" id="A0A6A6V9S3"/>